<evidence type="ECO:0000313" key="2">
    <source>
        <dbReference type="Proteomes" id="UP000816034"/>
    </source>
</evidence>
<accession>A0AA88GSA6</accession>
<keyword evidence="2" id="KW-1185">Reference proteome</keyword>
<reference evidence="1 2" key="1">
    <citation type="journal article" date="2018" name="BMC Genomics">
        <title>The genome of Naegleria lovaniensis, the basis for a comparative approach to unravel pathogenicity factors of the human pathogenic amoeba N. fowleri.</title>
        <authorList>
            <person name="Liechti N."/>
            <person name="Schurch N."/>
            <person name="Bruggmann R."/>
            <person name="Wittwer M."/>
        </authorList>
    </citation>
    <scope>NUCLEOTIDE SEQUENCE [LARGE SCALE GENOMIC DNA]</scope>
    <source>
        <strain evidence="1 2">ATCC 30569</strain>
    </source>
</reference>
<dbReference type="RefSeq" id="XP_044551959.1">
    <property type="nucleotide sequence ID" value="XM_044698216.1"/>
</dbReference>
<dbReference type="AlphaFoldDB" id="A0AA88GSA6"/>
<dbReference type="GeneID" id="68093273"/>
<dbReference type="Proteomes" id="UP000816034">
    <property type="component" value="Unassembled WGS sequence"/>
</dbReference>
<organism evidence="1 2">
    <name type="scientific">Naegleria lovaniensis</name>
    <name type="common">Amoeba</name>
    <dbReference type="NCBI Taxonomy" id="51637"/>
    <lineage>
        <taxon>Eukaryota</taxon>
        <taxon>Discoba</taxon>
        <taxon>Heterolobosea</taxon>
        <taxon>Tetramitia</taxon>
        <taxon>Eutetramitia</taxon>
        <taxon>Vahlkampfiidae</taxon>
        <taxon>Naegleria</taxon>
    </lineage>
</organism>
<protein>
    <submittedName>
        <fullName evidence="1">Uncharacterized protein</fullName>
    </submittedName>
</protein>
<evidence type="ECO:0000313" key="1">
    <source>
        <dbReference type="EMBL" id="KAG2387967.1"/>
    </source>
</evidence>
<dbReference type="EMBL" id="PYSW02000011">
    <property type="protein sequence ID" value="KAG2387967.1"/>
    <property type="molecule type" value="Genomic_DNA"/>
</dbReference>
<sequence>MEITGLFGCHITVKNEGNGKEPSSEQVQKFSELCRQTLKCKPVLVLYPSEEHYPIESIRNRPQELMSSSYHSGKKSDVLTTILKMADIIKEHGFELLRVKLEAMANCKNIENDTSSNDDDHSSGDNVKYFEYHTKIYLRGDDYVQQLKHLDELLIHEKVARSQNLLGKHYDPCGHLLTFRWFTPISKTECDRQHKEFLDKLNKHFNGGIGIESAETEKEYAVYDTNILVDQGWAPTSPYE</sequence>
<gene>
    <name evidence="1" type="ORF">C9374_000817</name>
</gene>
<proteinExistence type="predicted"/>
<name>A0AA88GSA6_NAELO</name>
<comment type="caution">
    <text evidence="1">The sequence shown here is derived from an EMBL/GenBank/DDBJ whole genome shotgun (WGS) entry which is preliminary data.</text>
</comment>